<sequence length="191" mass="20147">MKGLGTFTMIAGICWLIFALGMDVSVPTGAGGRVNNMGLMADRQIHTIVGGMVTLAGLLMVLLGGRNAPSALQTETDARPCPLCAEPIKFAAIKCKHCGSDVEPGQAPKLKHGWVASTHCKDEAERERTIEAISATGLPIVPMIGLAVGAGPFETKEEAKKALIILRDGPRLFCEVVYRDSTSGNYAPIAD</sequence>
<dbReference type="PATRIC" id="fig|50340.43.peg.5065"/>
<feature type="transmembrane region" description="Helical" evidence="1">
    <location>
        <begin position="45"/>
        <end position="63"/>
    </location>
</feature>
<reference evidence="2 3" key="1">
    <citation type="journal article" date="2015" name="PLoS ONE">
        <title>Rice-Infecting Pseudomonas Genomes Are Highly Accessorized and Harbor Multiple Putative Virulence Mechanisms to Cause Sheath Brown Rot.</title>
        <authorList>
            <person name="Quibod I.L."/>
            <person name="Grande G."/>
            <person name="Oreiro E.G."/>
            <person name="Borja F.N."/>
            <person name="Dossa G.S."/>
            <person name="Mauleon R."/>
            <person name="Cruz C.V."/>
            <person name="Oliva R."/>
        </authorList>
    </citation>
    <scope>NUCLEOTIDE SEQUENCE [LARGE SCALE GENOMIC DNA]</scope>
    <source>
        <strain evidence="2 3">IRRI 6609</strain>
    </source>
</reference>
<proteinExistence type="predicted"/>
<evidence type="ECO:0000313" key="2">
    <source>
        <dbReference type="EMBL" id="KPA87041.1"/>
    </source>
</evidence>
<dbReference type="STRING" id="50340.PF66_06386"/>
<keyword evidence="1" id="KW-0812">Transmembrane</keyword>
<comment type="caution">
    <text evidence="2">The sequence shown here is derived from an EMBL/GenBank/DDBJ whole genome shotgun (WGS) entry which is preliminary data.</text>
</comment>
<name>A0A0N0E100_9PSED</name>
<evidence type="ECO:0008006" key="4">
    <source>
        <dbReference type="Google" id="ProtNLM"/>
    </source>
</evidence>
<keyword evidence="3" id="KW-1185">Reference proteome</keyword>
<dbReference type="AlphaFoldDB" id="A0A0N0E100"/>
<dbReference type="RefSeq" id="WP_054064842.1">
    <property type="nucleotide sequence ID" value="NZ_JSYZ01000054.1"/>
</dbReference>
<evidence type="ECO:0000313" key="3">
    <source>
        <dbReference type="Proteomes" id="UP000037931"/>
    </source>
</evidence>
<dbReference type="Proteomes" id="UP000037931">
    <property type="component" value="Unassembled WGS sequence"/>
</dbReference>
<protein>
    <recommendedName>
        <fullName evidence="4">Zinc ribbon domain-containing protein</fullName>
    </recommendedName>
</protein>
<dbReference type="EMBL" id="JSYZ01000054">
    <property type="protein sequence ID" value="KPA87041.1"/>
    <property type="molecule type" value="Genomic_DNA"/>
</dbReference>
<gene>
    <name evidence="2" type="ORF">PF66_06386</name>
</gene>
<keyword evidence="1" id="KW-0472">Membrane</keyword>
<accession>A0A0N0E100</accession>
<organism evidence="2 3">
    <name type="scientific">Pseudomonas asplenii</name>
    <dbReference type="NCBI Taxonomy" id="53407"/>
    <lineage>
        <taxon>Bacteria</taxon>
        <taxon>Pseudomonadati</taxon>
        <taxon>Pseudomonadota</taxon>
        <taxon>Gammaproteobacteria</taxon>
        <taxon>Pseudomonadales</taxon>
        <taxon>Pseudomonadaceae</taxon>
        <taxon>Pseudomonas</taxon>
    </lineage>
</organism>
<keyword evidence="1" id="KW-1133">Transmembrane helix</keyword>
<evidence type="ECO:0000256" key="1">
    <source>
        <dbReference type="SAM" id="Phobius"/>
    </source>
</evidence>